<evidence type="ECO:0000313" key="10">
    <source>
        <dbReference type="Proteomes" id="UP000738431"/>
    </source>
</evidence>
<proteinExistence type="inferred from homology"/>
<keyword evidence="9" id="KW-0808">Transferase</keyword>
<dbReference type="EMBL" id="CP139781">
    <property type="protein sequence ID" value="WRQ88623.1"/>
    <property type="molecule type" value="Genomic_DNA"/>
</dbReference>
<evidence type="ECO:0000256" key="1">
    <source>
        <dbReference type="ARBA" id="ARBA00004824"/>
    </source>
</evidence>
<dbReference type="Gene3D" id="3.30.470.10">
    <property type="match status" value="1"/>
</dbReference>
<comment type="catalytic activity">
    <reaction evidence="7">
        <text>L-isoleucine + 2-oxoglutarate = (S)-3-methyl-2-oxopentanoate + L-glutamate</text>
        <dbReference type="Rhea" id="RHEA:24801"/>
        <dbReference type="ChEBI" id="CHEBI:16810"/>
        <dbReference type="ChEBI" id="CHEBI:29985"/>
        <dbReference type="ChEBI" id="CHEBI:35146"/>
        <dbReference type="ChEBI" id="CHEBI:58045"/>
        <dbReference type="EC" id="2.6.1.42"/>
    </reaction>
</comment>
<comment type="catalytic activity">
    <reaction evidence="8">
        <text>L-leucine + 2-oxoglutarate = 4-methyl-2-oxopentanoate + L-glutamate</text>
        <dbReference type="Rhea" id="RHEA:18321"/>
        <dbReference type="ChEBI" id="CHEBI:16810"/>
        <dbReference type="ChEBI" id="CHEBI:17865"/>
        <dbReference type="ChEBI" id="CHEBI:29985"/>
        <dbReference type="ChEBI" id="CHEBI:57427"/>
        <dbReference type="EC" id="2.6.1.42"/>
    </reaction>
</comment>
<dbReference type="Proteomes" id="UP000738431">
    <property type="component" value="Chromosome"/>
</dbReference>
<dbReference type="PANTHER" id="PTHR42743:SF11">
    <property type="entry name" value="AMINODEOXYCHORISMATE LYASE"/>
    <property type="match status" value="1"/>
</dbReference>
<accession>A0ABZ1CAU2</accession>
<comment type="pathway">
    <text evidence="1">Amino-acid biosynthesis; L-isoleucine biosynthesis; L-isoleucine from 2-oxobutanoate: step 4/4.</text>
</comment>
<dbReference type="InterPro" id="IPR050571">
    <property type="entry name" value="Class-IV_PLP-Dep_Aminotrnsfr"/>
</dbReference>
<dbReference type="Gene3D" id="3.20.10.10">
    <property type="entry name" value="D-amino Acid Aminotransferase, subunit A, domain 2"/>
    <property type="match status" value="1"/>
</dbReference>
<evidence type="ECO:0000256" key="7">
    <source>
        <dbReference type="ARBA" id="ARBA00048798"/>
    </source>
</evidence>
<protein>
    <recommendedName>
        <fullName evidence="5">branched-chain-amino-acid transaminase</fullName>
        <ecNumber evidence="5">2.6.1.42</ecNumber>
    </recommendedName>
</protein>
<evidence type="ECO:0000256" key="2">
    <source>
        <dbReference type="ARBA" id="ARBA00004931"/>
    </source>
</evidence>
<dbReference type="EC" id="2.6.1.42" evidence="5"/>
<evidence type="ECO:0000256" key="3">
    <source>
        <dbReference type="ARBA" id="ARBA00005072"/>
    </source>
</evidence>
<dbReference type="CDD" id="cd00449">
    <property type="entry name" value="PLPDE_IV"/>
    <property type="match status" value="1"/>
</dbReference>
<sequence>MSAFVQANTNGRLHDAAEASLSPLNRGFLYGDAIYEVWRSYGGVLFGWAEHWERMTCSALAIGLNIPIGPEALLPEIKRTVAEFRKKLTYTGDVYVRLQVYRGEGEIGLSPEYADQAGYVILVKPVPELSERHLTEGLHLVTARRLHRNDPSALDPAWKTGNYLNNMLCLAEARERGADDVVILNRTGELTEAATANLAFVRGDEWITPPLSAGILAGVTRRLILAEVARRAGLRPVERSVLPDDLATMDEAMLLSSTKDVQPVGQIDEHRFRVGAESRSRVLKAAFEAYAAEHLSGREDLRV</sequence>
<dbReference type="InterPro" id="IPR043132">
    <property type="entry name" value="BCAT-like_C"/>
</dbReference>
<comment type="pathway">
    <text evidence="2">Amino-acid biosynthesis; L-valine biosynthesis; L-valine from pyruvate: step 4/4.</text>
</comment>
<reference evidence="9 10" key="1">
    <citation type="submission" date="2023-12" db="EMBL/GenBank/DDBJ databases">
        <title>Description of an unclassified Opitutus bacterium of Verrucomicrobiota.</title>
        <authorList>
            <person name="Zhang D.-F."/>
        </authorList>
    </citation>
    <scope>NUCLEOTIDE SEQUENCE [LARGE SCALE GENOMIC DNA]</scope>
    <source>
        <strain evidence="9 10">WL0086</strain>
    </source>
</reference>
<dbReference type="SUPFAM" id="SSF56752">
    <property type="entry name" value="D-aminoacid aminotransferase-like PLP-dependent enzymes"/>
    <property type="match status" value="1"/>
</dbReference>
<evidence type="ECO:0000313" key="9">
    <source>
        <dbReference type="EMBL" id="WRQ88623.1"/>
    </source>
</evidence>
<evidence type="ECO:0000256" key="5">
    <source>
        <dbReference type="ARBA" id="ARBA00013053"/>
    </source>
</evidence>
<dbReference type="InterPro" id="IPR036038">
    <property type="entry name" value="Aminotransferase-like"/>
</dbReference>
<dbReference type="GO" id="GO:0008483">
    <property type="term" value="F:transaminase activity"/>
    <property type="evidence" value="ECO:0007669"/>
    <property type="project" value="UniProtKB-KW"/>
</dbReference>
<evidence type="ECO:0000256" key="8">
    <source>
        <dbReference type="ARBA" id="ARBA00049229"/>
    </source>
</evidence>
<dbReference type="RefSeq" id="WP_221031725.1">
    <property type="nucleotide sequence ID" value="NZ_CP139781.1"/>
</dbReference>
<evidence type="ECO:0000256" key="4">
    <source>
        <dbReference type="ARBA" id="ARBA00009320"/>
    </source>
</evidence>
<comment type="similarity">
    <text evidence="4">Belongs to the class-IV pyridoxal-phosphate-dependent aminotransferase family.</text>
</comment>
<dbReference type="PANTHER" id="PTHR42743">
    <property type="entry name" value="AMINO-ACID AMINOTRANSFERASE"/>
    <property type="match status" value="1"/>
</dbReference>
<dbReference type="Pfam" id="PF01063">
    <property type="entry name" value="Aminotran_4"/>
    <property type="match status" value="1"/>
</dbReference>
<dbReference type="InterPro" id="IPR043131">
    <property type="entry name" value="BCAT-like_N"/>
</dbReference>
<evidence type="ECO:0000256" key="6">
    <source>
        <dbReference type="ARBA" id="ARBA00048212"/>
    </source>
</evidence>
<organism evidence="9 10">
    <name type="scientific">Actomonas aquatica</name>
    <dbReference type="NCBI Taxonomy" id="2866162"/>
    <lineage>
        <taxon>Bacteria</taxon>
        <taxon>Pseudomonadati</taxon>
        <taxon>Verrucomicrobiota</taxon>
        <taxon>Opitutia</taxon>
        <taxon>Opitutales</taxon>
        <taxon>Opitutaceae</taxon>
        <taxon>Actomonas</taxon>
    </lineage>
</organism>
<keyword evidence="9" id="KW-0032">Aminotransferase</keyword>
<comment type="pathway">
    <text evidence="3">Amino-acid biosynthesis; L-leucine biosynthesis; L-leucine from 3-methyl-2-oxobutanoate: step 4/4.</text>
</comment>
<keyword evidence="10" id="KW-1185">Reference proteome</keyword>
<comment type="catalytic activity">
    <reaction evidence="6">
        <text>L-valine + 2-oxoglutarate = 3-methyl-2-oxobutanoate + L-glutamate</text>
        <dbReference type="Rhea" id="RHEA:24813"/>
        <dbReference type="ChEBI" id="CHEBI:11851"/>
        <dbReference type="ChEBI" id="CHEBI:16810"/>
        <dbReference type="ChEBI" id="CHEBI:29985"/>
        <dbReference type="ChEBI" id="CHEBI:57762"/>
        <dbReference type="EC" id="2.6.1.42"/>
    </reaction>
</comment>
<dbReference type="InterPro" id="IPR001544">
    <property type="entry name" value="Aminotrans_IV"/>
</dbReference>
<name>A0ABZ1CAU2_9BACT</name>
<gene>
    <name evidence="9" type="ORF">K1X11_004350</name>
</gene>